<protein>
    <submittedName>
        <fullName evidence="1">Uncharacterized protein</fullName>
    </submittedName>
</protein>
<evidence type="ECO:0000313" key="1">
    <source>
        <dbReference type="EMBL" id="UYG51173.1"/>
    </source>
</evidence>
<sequence>MTRKTIWRTGFWLVLAAFLAWDYQNSAPVDLRYEAPLIAAGSGQAIQGGHCSMPD</sequence>
<evidence type="ECO:0000313" key="2">
    <source>
        <dbReference type="Proteomes" id="UP001162800"/>
    </source>
</evidence>
<accession>A0ABY6G8F6</accession>
<name>A0ABY6G8F6_9BURK</name>
<keyword evidence="2" id="KW-1185">Reference proteome</keyword>
<reference evidence="1" key="1">
    <citation type="submission" date="2022-09" db="EMBL/GenBank/DDBJ databases">
        <title>The complete genome of Acidovorax sp. 5MLIR.</title>
        <authorList>
            <person name="Liu L."/>
            <person name="Yue J."/>
            <person name="Yang F."/>
            <person name="Yuan J."/>
            <person name="Li L."/>
        </authorList>
    </citation>
    <scope>NUCLEOTIDE SEQUENCE</scope>
    <source>
        <strain evidence="1">5MLIR</strain>
    </source>
</reference>
<dbReference type="Proteomes" id="UP001162800">
    <property type="component" value="Chromosome"/>
</dbReference>
<organism evidence="1 2">
    <name type="scientific">Comamonas endophytica</name>
    <dbReference type="NCBI Taxonomy" id="2949090"/>
    <lineage>
        <taxon>Bacteria</taxon>
        <taxon>Pseudomonadati</taxon>
        <taxon>Pseudomonadota</taxon>
        <taxon>Betaproteobacteria</taxon>
        <taxon>Burkholderiales</taxon>
        <taxon>Comamonadaceae</taxon>
        <taxon>Comamonas</taxon>
    </lineage>
</organism>
<dbReference type="EMBL" id="CP106881">
    <property type="protein sequence ID" value="UYG51173.1"/>
    <property type="molecule type" value="Genomic_DNA"/>
</dbReference>
<gene>
    <name evidence="1" type="ORF">M9799_13960</name>
</gene>
<dbReference type="RefSeq" id="WP_231044502.1">
    <property type="nucleotide sequence ID" value="NZ_CP106881.1"/>
</dbReference>
<proteinExistence type="predicted"/>